<dbReference type="OrthoDB" id="186535at2157"/>
<dbReference type="GO" id="GO:0016810">
    <property type="term" value="F:hydrolase activity, acting on carbon-nitrogen (but not peptide) bonds"/>
    <property type="evidence" value="ECO:0007669"/>
    <property type="project" value="InterPro"/>
</dbReference>
<proteinExistence type="predicted"/>
<name>L0K1Q0_9EURY</name>
<evidence type="ECO:0000313" key="3">
    <source>
        <dbReference type="EMBL" id="AGB38475.1"/>
    </source>
</evidence>
<dbReference type="PANTHER" id="PTHR34216:SF7">
    <property type="entry name" value="POLY-BETA-1,6-N-ACETYL-D-GLUCOSAMINE N-DEACETYLASE"/>
    <property type="match status" value="1"/>
</dbReference>
<dbReference type="GO" id="GO:0016798">
    <property type="term" value="F:hydrolase activity, acting on glycosyl bonds"/>
    <property type="evidence" value="ECO:0007669"/>
    <property type="project" value="UniProtKB-KW"/>
</dbReference>
<feature type="domain" description="NodB homology" evidence="2">
    <location>
        <begin position="38"/>
        <end position="117"/>
    </location>
</feature>
<keyword evidence="3" id="KW-0119">Carbohydrate metabolism</keyword>
<dbReference type="GO" id="GO:0045493">
    <property type="term" value="P:xylan catabolic process"/>
    <property type="evidence" value="ECO:0007669"/>
    <property type="project" value="UniProtKB-KW"/>
</dbReference>
<reference evidence="3 4" key="1">
    <citation type="submission" date="2012-11" db="EMBL/GenBank/DDBJ databases">
        <title>FINISHED of Natronococcus occultus SP4, DSM 3396.</title>
        <authorList>
            <consortium name="DOE Joint Genome Institute"/>
            <person name="Eisen J."/>
            <person name="Huntemann M."/>
            <person name="Wei C.-L."/>
            <person name="Han J."/>
            <person name="Detter J.C."/>
            <person name="Han C."/>
            <person name="Tapia R."/>
            <person name="Chen A."/>
            <person name="Kyrpides N."/>
            <person name="Mavromatis K."/>
            <person name="Markowitz V."/>
            <person name="Szeto E."/>
            <person name="Ivanova N."/>
            <person name="Mikhailova N."/>
            <person name="Ovchinnikova G."/>
            <person name="Pagani I."/>
            <person name="Pati A."/>
            <person name="Goodwin L."/>
            <person name="Nordberg H.P."/>
            <person name="Cantor M.N."/>
            <person name="Hua S.X."/>
            <person name="Woyke T."/>
            <person name="Eisen J."/>
            <person name="Klenk H.-P."/>
            <person name="Klenk H.-P."/>
        </authorList>
    </citation>
    <scope>NUCLEOTIDE SEQUENCE [LARGE SCALE GENOMIC DNA]</scope>
    <source>
        <strain evidence="3 4">SP4</strain>
    </source>
</reference>
<keyword evidence="3" id="KW-0326">Glycosidase</keyword>
<keyword evidence="3" id="KW-0378">Hydrolase</keyword>
<protein>
    <submittedName>
        <fullName evidence="3">Putative xylanase/chitin deacetylase</fullName>
    </submittedName>
</protein>
<keyword evidence="3" id="KW-0858">Xylan degradation</keyword>
<dbReference type="GeneID" id="14403101"/>
<evidence type="ECO:0000313" key="4">
    <source>
        <dbReference type="Proteomes" id="UP000010878"/>
    </source>
</evidence>
<dbReference type="Proteomes" id="UP000010878">
    <property type="component" value="Chromosome"/>
</dbReference>
<organism evidence="3 4">
    <name type="scientific">Natronococcus occultus SP4</name>
    <dbReference type="NCBI Taxonomy" id="694430"/>
    <lineage>
        <taxon>Archaea</taxon>
        <taxon>Methanobacteriati</taxon>
        <taxon>Methanobacteriota</taxon>
        <taxon>Stenosarchaea group</taxon>
        <taxon>Halobacteria</taxon>
        <taxon>Halobacteriales</taxon>
        <taxon>Natrialbaceae</taxon>
        <taxon>Natronococcus</taxon>
    </lineage>
</organism>
<dbReference type="InterPro" id="IPR051398">
    <property type="entry name" value="Polysacch_Deacetylase"/>
</dbReference>
<dbReference type="AlphaFoldDB" id="L0K1Q0"/>
<dbReference type="KEGG" id="nou:Natoc_2714"/>
<dbReference type="HOGENOM" id="CLU_055389_0_0_2"/>
<gene>
    <name evidence="3" type="ORF">Natoc_2714</name>
</gene>
<keyword evidence="3" id="KW-0624">Polysaccharide degradation</keyword>
<dbReference type="RefSeq" id="WP_015321915.1">
    <property type="nucleotide sequence ID" value="NC_019974.1"/>
</dbReference>
<dbReference type="PANTHER" id="PTHR34216">
    <property type="match status" value="1"/>
</dbReference>
<dbReference type="Gene3D" id="3.20.20.370">
    <property type="entry name" value="Glycoside hydrolase/deacetylase"/>
    <property type="match status" value="2"/>
</dbReference>
<dbReference type="eggNOG" id="arCOG09161">
    <property type="taxonomic scope" value="Archaea"/>
</dbReference>
<dbReference type="Pfam" id="PF01522">
    <property type="entry name" value="Polysacc_deac_1"/>
    <property type="match status" value="1"/>
</dbReference>
<keyword evidence="4" id="KW-1185">Reference proteome</keyword>
<evidence type="ECO:0000256" key="1">
    <source>
        <dbReference type="ARBA" id="ARBA00022729"/>
    </source>
</evidence>
<dbReference type="InterPro" id="IPR002509">
    <property type="entry name" value="NODB_dom"/>
</dbReference>
<sequence length="324" mass="35828">MHRRNVLAMAATGAVGGIATSYGGVRRTDDHNAILGSEGLVVFTYDDSPIEDYTLTYQVHQEYDVPGCVAACPGWMEDDTDFLDPDQLAEMDEDGWGVLSHTYRHRALGYVNLNQTAAEGDERVYVDVHRHGDIAEDPLAIFDEENRVSATVAGQGTDSGGDYIELEEPLDGTVDSSGVVRHPAAFIRDRLEKTDERLESWGFDVTGFVYPYGRYHGVAEEIVREHYGAVANHRYGGGHNELPGQDPTAMRRRYIETDRADEDEIDAFMQTAAAEDVLAIVGGHSQYDTLTEDRIRYTIEAALERDLAIVTIEEALEALGPRIG</sequence>
<keyword evidence="1" id="KW-0732">Signal</keyword>
<dbReference type="EMBL" id="CP003929">
    <property type="protein sequence ID" value="AGB38475.1"/>
    <property type="molecule type" value="Genomic_DNA"/>
</dbReference>
<dbReference type="CDD" id="cd10970">
    <property type="entry name" value="CE4_DAC_u1_6s"/>
    <property type="match status" value="1"/>
</dbReference>
<accession>L0K1Q0</accession>
<evidence type="ECO:0000259" key="2">
    <source>
        <dbReference type="Pfam" id="PF01522"/>
    </source>
</evidence>
<dbReference type="InterPro" id="IPR011330">
    <property type="entry name" value="Glyco_hydro/deAcase_b/a-brl"/>
</dbReference>
<dbReference type="SUPFAM" id="SSF88713">
    <property type="entry name" value="Glycoside hydrolase/deacetylase"/>
    <property type="match status" value="1"/>
</dbReference>